<feature type="compositionally biased region" description="Low complexity" evidence="4">
    <location>
        <begin position="474"/>
        <end position="504"/>
    </location>
</feature>
<dbReference type="EMBL" id="CAMXCT020000226">
    <property type="protein sequence ID" value="CAL1129232.1"/>
    <property type="molecule type" value="Genomic_DNA"/>
</dbReference>
<evidence type="ECO:0000313" key="8">
    <source>
        <dbReference type="Proteomes" id="UP001152797"/>
    </source>
</evidence>
<sequence length="1200" mass="130251">MASRVQELGGAEIKAVTDWDGYGPAWDGYGDEASPTEELEPKSKEADVTDAVDKLPEAAESVPEPRQDQKHIFITSQPGTGKTTLIHKLLQKLTEEDGEGGVDIFGFYTEEVKDPENPKQRLGFDVVRVGEVEEGAPKRAVLARVGQALPKVGKYTVDVAAFEAFALPALEPPKEEIPLPSQPRLYRPLEEAVEEKVVSLLYEPGDDEEGANSRIRLEFGEELNVPPSSLREVPTGWKHPDEEEEPVPRLCVVDEVGKMGLLSVQFPKTLSRVLNTDVVLATGVQTAKGQRDPEAVEDIKKRNGCRVIKLTRNNRDSLVDQTYAQLRESLGLGPPGTGKPRVRTKKKKEEERKAKERAEREAREQEEKEREEAAEKEKAARRERQMAKEKARAERLAKERAEREVEAAKARAERKRRAEARKKAMEDAKNGVVPCVEHEDADDVEEMAPSFDLVDDAIEVEEAPRKRRRALSKGGSMASLASPSPGSPEASPMDASPAEASPSSPIEPPAPPPVTVQPAVGRTAFPDCTLLLQSSTGGEAAGAASHLGGFMLSPLGLRDATNTALHRGKLDRYLWWSYASTARQRLRSFGRAPEGAAASAARDATEVVMACAKARVESHTGIYSAWMRAVLRHGRTSAWSSQLGFVCSSAATLSRAQLWSQEAQEEFWLTAFPHLITERWIDHGAVVSAAAAFALAAPLGNAWGTVKEEVFEILESQLLEQPALLSAHDTALFLWAVRRVGRGSAELCRKMWQNLEGRLSELSPRLLCSLAHHVNDGSGAVQLLRSLSRRKGSESLLCEAAGSFATRGLISAADLWPVVEVVGPKVPQILATARADLLKAALLLEITDEALLLALQQPNGPEEETQEEPFGSLLPSVPELGPIGEPSASVRSALLQLESQALLPGLADGRRSVGSVGAESLRSLRSLLSASSPVKMMGLGRLPSSWAARTLWACAQLDVQVELKPLVVHCESCRFLEACDAEELLRLLPVLPALDAVAASLLVTVAASFAAAVREQKLSPQQGAHGLLSLSLLSASSGEVWDALEDRELSTASRMELCLAALLEAVNRGDEPIDVTRVQRLLQKSRHLSGANLLLLQLLEAIFSKRCVAWPTVAVPKKVLSIEERPPSWLIAAKASRRTEAWFMLLLKKPGSARCGAPVTLSSKTSAVLNTARQRLEAMLLEKSHAAHNEGLGEAERGCS</sequence>
<keyword evidence="2" id="KW-0378">Hydrolase</keyword>
<evidence type="ECO:0000256" key="4">
    <source>
        <dbReference type="SAM" id="MobiDB-lite"/>
    </source>
</evidence>
<reference evidence="6" key="2">
    <citation type="submission" date="2024-04" db="EMBL/GenBank/DDBJ databases">
        <authorList>
            <person name="Chen Y."/>
            <person name="Shah S."/>
            <person name="Dougan E. K."/>
            <person name="Thang M."/>
            <person name="Chan C."/>
        </authorList>
    </citation>
    <scope>NUCLEOTIDE SEQUENCE [LARGE SCALE GENOMIC DNA]</scope>
</reference>
<feature type="region of interest" description="Disordered" evidence="4">
    <location>
        <begin position="465"/>
        <end position="520"/>
    </location>
</feature>
<dbReference type="OrthoDB" id="449299at2759"/>
<keyword evidence="1" id="KW-0547">Nucleotide-binding</keyword>
<gene>
    <name evidence="5" type="ORF">C1SCF055_LOCUS4133</name>
</gene>
<protein>
    <submittedName>
        <fullName evidence="7">Cancer-related nucleoside-triphosphatase homolog (NTPase) (Nucleoside triphosphate phosphohydrolase)</fullName>
    </submittedName>
</protein>
<keyword evidence="8" id="KW-1185">Reference proteome</keyword>
<dbReference type="Gene3D" id="3.40.50.300">
    <property type="entry name" value="P-loop containing nucleotide triphosphate hydrolases"/>
    <property type="match status" value="1"/>
</dbReference>
<dbReference type="PANTHER" id="PTHR43146:SF1">
    <property type="entry name" value="CANCER-RELATED NUCLEOSIDE-TRIPHOSPHATASE"/>
    <property type="match status" value="1"/>
</dbReference>
<dbReference type="GO" id="GO:0017111">
    <property type="term" value="F:ribonucleoside triphosphate phosphatase activity"/>
    <property type="evidence" value="ECO:0007669"/>
    <property type="project" value="InterPro"/>
</dbReference>
<accession>A0A9P1BM49</accession>
<dbReference type="AlphaFoldDB" id="A0A9P1BM49"/>
<dbReference type="PANTHER" id="PTHR43146">
    <property type="entry name" value="CANCER-RELATED NUCLEOSIDE-TRIPHOSPHATASE"/>
    <property type="match status" value="1"/>
</dbReference>
<comment type="caution">
    <text evidence="5">The sequence shown here is derived from an EMBL/GenBank/DDBJ whole genome shotgun (WGS) entry which is preliminary data.</text>
</comment>
<evidence type="ECO:0000313" key="7">
    <source>
        <dbReference type="EMBL" id="CAL4763169.1"/>
    </source>
</evidence>
<reference evidence="5" key="1">
    <citation type="submission" date="2022-10" db="EMBL/GenBank/DDBJ databases">
        <authorList>
            <person name="Chen Y."/>
            <person name="Dougan E. K."/>
            <person name="Chan C."/>
            <person name="Rhodes N."/>
            <person name="Thang M."/>
        </authorList>
    </citation>
    <scope>NUCLEOTIDE SEQUENCE</scope>
</reference>
<evidence type="ECO:0000256" key="2">
    <source>
        <dbReference type="ARBA" id="ARBA00022801"/>
    </source>
</evidence>
<evidence type="ECO:0000313" key="5">
    <source>
        <dbReference type="EMBL" id="CAI3975857.1"/>
    </source>
</evidence>
<dbReference type="Pfam" id="PF03266">
    <property type="entry name" value="NTPase_1"/>
    <property type="match status" value="2"/>
</dbReference>
<dbReference type="EMBL" id="CAMXCT010000226">
    <property type="protein sequence ID" value="CAI3975857.1"/>
    <property type="molecule type" value="Genomic_DNA"/>
</dbReference>
<dbReference type="GO" id="GO:0005524">
    <property type="term" value="F:ATP binding"/>
    <property type="evidence" value="ECO:0007669"/>
    <property type="project" value="UniProtKB-KW"/>
</dbReference>
<feature type="region of interest" description="Disordered" evidence="4">
    <location>
        <begin position="328"/>
        <end position="434"/>
    </location>
</feature>
<feature type="region of interest" description="Disordered" evidence="4">
    <location>
        <begin position="21"/>
        <end position="68"/>
    </location>
</feature>
<name>A0A9P1BM49_9DINO</name>
<feature type="compositionally biased region" description="Basic and acidic residues" evidence="4">
    <location>
        <begin position="39"/>
        <end position="68"/>
    </location>
</feature>
<evidence type="ECO:0000256" key="1">
    <source>
        <dbReference type="ARBA" id="ARBA00022741"/>
    </source>
</evidence>
<dbReference type="InterPro" id="IPR027417">
    <property type="entry name" value="P-loop_NTPase"/>
</dbReference>
<evidence type="ECO:0000313" key="6">
    <source>
        <dbReference type="EMBL" id="CAL1129232.1"/>
    </source>
</evidence>
<feature type="compositionally biased region" description="Basic and acidic residues" evidence="4">
    <location>
        <begin position="347"/>
        <end position="411"/>
    </location>
</feature>
<dbReference type="EMBL" id="CAMXCT030000226">
    <property type="protein sequence ID" value="CAL4763169.1"/>
    <property type="molecule type" value="Genomic_DNA"/>
</dbReference>
<dbReference type="InterPro" id="IPR004948">
    <property type="entry name" value="Nuc-triphosphatase_THEP1"/>
</dbReference>
<dbReference type="SUPFAM" id="SSF52540">
    <property type="entry name" value="P-loop containing nucleoside triphosphate hydrolases"/>
    <property type="match status" value="1"/>
</dbReference>
<feature type="compositionally biased region" description="Pro residues" evidence="4">
    <location>
        <begin position="505"/>
        <end position="515"/>
    </location>
</feature>
<dbReference type="Proteomes" id="UP001152797">
    <property type="component" value="Unassembled WGS sequence"/>
</dbReference>
<organism evidence="5">
    <name type="scientific">Cladocopium goreaui</name>
    <dbReference type="NCBI Taxonomy" id="2562237"/>
    <lineage>
        <taxon>Eukaryota</taxon>
        <taxon>Sar</taxon>
        <taxon>Alveolata</taxon>
        <taxon>Dinophyceae</taxon>
        <taxon>Suessiales</taxon>
        <taxon>Symbiodiniaceae</taxon>
        <taxon>Cladocopium</taxon>
    </lineage>
</organism>
<evidence type="ECO:0000256" key="3">
    <source>
        <dbReference type="ARBA" id="ARBA00022840"/>
    </source>
</evidence>
<proteinExistence type="predicted"/>
<keyword evidence="3" id="KW-0067">ATP-binding</keyword>